<evidence type="ECO:0000256" key="2">
    <source>
        <dbReference type="ARBA" id="ARBA00022771"/>
    </source>
</evidence>
<keyword evidence="2 5" id="KW-0863">Zinc-finger</keyword>
<sequence length="219" mass="25740">MVKYCHVLGCTNRSDREKHLEYYRLPKVITNQGEVCKKLSEERRRLWIAKLYQDFQGKNLHNIRVCSSHFVSGKRSDLYKKDDPDWVPCLNMRGKQEPQQPKDSLTSRYKRCVNRPQQKHKDAAAHSLLLMDTPDDYDCATSDYVSDNICSVGTPTEMTRVGNRKSIPIWNRNRKARNRIGIKRNRNRILEIQIRIPLINSCVHIFRKVHALHDLLISQ</sequence>
<evidence type="ECO:0000256" key="4">
    <source>
        <dbReference type="ARBA" id="ARBA00023125"/>
    </source>
</evidence>
<feature type="domain" description="THAP-type" evidence="6">
    <location>
        <begin position="1"/>
        <end position="91"/>
    </location>
</feature>
<dbReference type="GO" id="GO:0008270">
    <property type="term" value="F:zinc ion binding"/>
    <property type="evidence" value="ECO:0007669"/>
    <property type="project" value="UniProtKB-KW"/>
</dbReference>
<evidence type="ECO:0000313" key="7">
    <source>
        <dbReference type="EMBL" id="KAI7801427.1"/>
    </source>
</evidence>
<dbReference type="Proteomes" id="UP001059041">
    <property type="component" value="Linkage Group LG13"/>
</dbReference>
<protein>
    <submittedName>
        <fullName evidence="7">Lateral signaling target protein 2-like protein</fullName>
    </submittedName>
</protein>
<evidence type="ECO:0000256" key="5">
    <source>
        <dbReference type="PROSITE-ProRule" id="PRU00309"/>
    </source>
</evidence>
<evidence type="ECO:0000256" key="1">
    <source>
        <dbReference type="ARBA" id="ARBA00022723"/>
    </source>
</evidence>
<dbReference type="PROSITE" id="PS50950">
    <property type="entry name" value="ZF_THAP"/>
    <property type="match status" value="1"/>
</dbReference>
<keyword evidence="8" id="KW-1185">Reference proteome</keyword>
<dbReference type="SUPFAM" id="SSF57716">
    <property type="entry name" value="Glucocorticoid receptor-like (DNA-binding domain)"/>
    <property type="match status" value="1"/>
</dbReference>
<evidence type="ECO:0000313" key="8">
    <source>
        <dbReference type="Proteomes" id="UP001059041"/>
    </source>
</evidence>
<organism evidence="7 8">
    <name type="scientific">Triplophysa rosa</name>
    <name type="common">Cave loach</name>
    <dbReference type="NCBI Taxonomy" id="992332"/>
    <lineage>
        <taxon>Eukaryota</taxon>
        <taxon>Metazoa</taxon>
        <taxon>Chordata</taxon>
        <taxon>Craniata</taxon>
        <taxon>Vertebrata</taxon>
        <taxon>Euteleostomi</taxon>
        <taxon>Actinopterygii</taxon>
        <taxon>Neopterygii</taxon>
        <taxon>Teleostei</taxon>
        <taxon>Ostariophysi</taxon>
        <taxon>Cypriniformes</taxon>
        <taxon>Nemacheilidae</taxon>
        <taxon>Triplophysa</taxon>
    </lineage>
</organism>
<dbReference type="AlphaFoldDB" id="A0A9W7TSM4"/>
<name>A0A9W7TSM4_TRIRA</name>
<dbReference type="EMBL" id="JAFHDT010000013">
    <property type="protein sequence ID" value="KAI7801427.1"/>
    <property type="molecule type" value="Genomic_DNA"/>
</dbReference>
<dbReference type="InterPro" id="IPR006612">
    <property type="entry name" value="THAP_Znf"/>
</dbReference>
<dbReference type="SMART" id="SM00980">
    <property type="entry name" value="THAP"/>
    <property type="match status" value="1"/>
</dbReference>
<keyword evidence="1" id="KW-0479">Metal-binding</keyword>
<reference evidence="7" key="1">
    <citation type="submission" date="2021-02" db="EMBL/GenBank/DDBJ databases">
        <title>Comparative genomics reveals that relaxation of natural selection precedes convergent phenotypic evolution of cavefish.</title>
        <authorList>
            <person name="Peng Z."/>
        </authorList>
    </citation>
    <scope>NUCLEOTIDE SEQUENCE</scope>
    <source>
        <tissue evidence="7">Muscle</tissue>
    </source>
</reference>
<evidence type="ECO:0000259" key="6">
    <source>
        <dbReference type="PROSITE" id="PS50950"/>
    </source>
</evidence>
<evidence type="ECO:0000256" key="3">
    <source>
        <dbReference type="ARBA" id="ARBA00022833"/>
    </source>
</evidence>
<gene>
    <name evidence="7" type="ORF">IRJ41_012833</name>
</gene>
<proteinExistence type="predicted"/>
<accession>A0A9W7TSM4</accession>
<keyword evidence="4 5" id="KW-0238">DNA-binding</keyword>
<comment type="caution">
    <text evidence="7">The sequence shown here is derived from an EMBL/GenBank/DDBJ whole genome shotgun (WGS) entry which is preliminary data.</text>
</comment>
<dbReference type="GO" id="GO:0003677">
    <property type="term" value="F:DNA binding"/>
    <property type="evidence" value="ECO:0007669"/>
    <property type="project" value="UniProtKB-UniRule"/>
</dbReference>
<keyword evidence="3" id="KW-0862">Zinc</keyword>
<dbReference type="Pfam" id="PF05485">
    <property type="entry name" value="THAP"/>
    <property type="match status" value="1"/>
</dbReference>